<protein>
    <submittedName>
        <fullName evidence="2">Uncharacterized protein</fullName>
    </submittedName>
</protein>
<evidence type="ECO:0000256" key="1">
    <source>
        <dbReference type="SAM" id="MobiDB-lite"/>
    </source>
</evidence>
<dbReference type="EMBL" id="HBIW01020709">
    <property type="protein sequence ID" value="CAE0702382.1"/>
    <property type="molecule type" value="Transcribed_RNA"/>
</dbReference>
<evidence type="ECO:0000313" key="2">
    <source>
        <dbReference type="EMBL" id="CAE0702382.1"/>
    </source>
</evidence>
<feature type="region of interest" description="Disordered" evidence="1">
    <location>
        <begin position="162"/>
        <end position="220"/>
    </location>
</feature>
<feature type="compositionally biased region" description="Basic residues" evidence="1">
    <location>
        <begin position="162"/>
        <end position="173"/>
    </location>
</feature>
<organism evidence="2">
    <name type="scientific">Pelagomonas calceolata</name>
    <dbReference type="NCBI Taxonomy" id="35677"/>
    <lineage>
        <taxon>Eukaryota</taxon>
        <taxon>Sar</taxon>
        <taxon>Stramenopiles</taxon>
        <taxon>Ochrophyta</taxon>
        <taxon>Pelagophyceae</taxon>
        <taxon>Pelagomonadales</taxon>
        <taxon>Pelagomonadaceae</taxon>
        <taxon>Pelagomonas</taxon>
    </lineage>
</organism>
<dbReference type="AlphaFoldDB" id="A0A7S4A3J8"/>
<sequence>MAPWHLVLNDDCCLKLFELCDGKSLAHIARTDKRLHARVSDRNSTAASPGAQVWRQLCASHNLRQPGTRTRGQLPWSKVYALSICIECSEFGEVVINDPPNVLGFERGRFALCRRCMRSDTLWRVMNRPEIKGDGQKLAHLLFRIETVRRELGLKPRYKRAVAASSRRRRPVGRARIAQPRTNNPPPPDPEAMPPPPGPPSDLPPPPRGHLGDADAQVTF</sequence>
<feature type="compositionally biased region" description="Pro residues" evidence="1">
    <location>
        <begin position="183"/>
        <end position="208"/>
    </location>
</feature>
<name>A0A7S4A3J8_9STRA</name>
<proteinExistence type="predicted"/>
<reference evidence="2" key="1">
    <citation type="submission" date="2021-01" db="EMBL/GenBank/DDBJ databases">
        <authorList>
            <person name="Corre E."/>
            <person name="Pelletier E."/>
            <person name="Niang G."/>
            <person name="Scheremetjew M."/>
            <person name="Finn R."/>
            <person name="Kale V."/>
            <person name="Holt S."/>
            <person name="Cochrane G."/>
            <person name="Meng A."/>
            <person name="Brown T."/>
            <person name="Cohen L."/>
        </authorList>
    </citation>
    <scope>NUCLEOTIDE SEQUENCE</scope>
    <source>
        <strain evidence="2">CCMP1756</strain>
    </source>
</reference>
<accession>A0A7S4A3J8</accession>
<gene>
    <name evidence="2" type="ORF">PCAL00307_LOCUS17827</name>
</gene>